<evidence type="ECO:0000256" key="6">
    <source>
        <dbReference type="ARBA" id="ARBA00023180"/>
    </source>
</evidence>
<evidence type="ECO:0000256" key="1">
    <source>
        <dbReference type="ARBA" id="ARBA00012423"/>
    </source>
</evidence>
<dbReference type="Proteomes" id="UP000242381">
    <property type="component" value="Unassembled WGS sequence"/>
</dbReference>
<dbReference type="Gene3D" id="3.40.50.1820">
    <property type="entry name" value="alpha/beta hydrolase"/>
    <property type="match status" value="1"/>
</dbReference>
<dbReference type="SUPFAM" id="SSF53474">
    <property type="entry name" value="alpha/beta-Hydrolases"/>
    <property type="match status" value="1"/>
</dbReference>
<dbReference type="PANTHER" id="PTHR11247:SF8">
    <property type="entry name" value="PALMITOYL-PROTEIN THIOESTERASE 1"/>
    <property type="match status" value="1"/>
</dbReference>
<dbReference type="VEuPathDB" id="FungiDB:BCV72DRAFT_306081"/>
<keyword evidence="4 9" id="KW-0378">Hydrolase</keyword>
<dbReference type="EMBL" id="KV921455">
    <property type="protein sequence ID" value="ORE14749.1"/>
    <property type="molecule type" value="Genomic_DNA"/>
</dbReference>
<dbReference type="Pfam" id="PF02089">
    <property type="entry name" value="Palm_thioest"/>
    <property type="match status" value="1"/>
</dbReference>
<organism evidence="9 10">
    <name type="scientific">Rhizopus microsporus</name>
    <dbReference type="NCBI Taxonomy" id="58291"/>
    <lineage>
        <taxon>Eukaryota</taxon>
        <taxon>Fungi</taxon>
        <taxon>Fungi incertae sedis</taxon>
        <taxon>Mucoromycota</taxon>
        <taxon>Mucoromycotina</taxon>
        <taxon>Mucoromycetes</taxon>
        <taxon>Mucorales</taxon>
        <taxon>Mucorineae</taxon>
        <taxon>Rhizopodaceae</taxon>
        <taxon>Rhizopus</taxon>
    </lineage>
</organism>
<dbReference type="EC" id="3.1.2.22" evidence="1"/>
<gene>
    <name evidence="9" type="ORF">BCV71DRAFT_44310</name>
</gene>
<feature type="chain" id="PRO_5012687703" description="Palmitoyl-protein thioesterase 1" evidence="8">
    <location>
        <begin position="17"/>
        <end position="295"/>
    </location>
</feature>
<evidence type="ECO:0000256" key="5">
    <source>
        <dbReference type="ARBA" id="ARBA00023157"/>
    </source>
</evidence>
<dbReference type="PRINTS" id="PR00414">
    <property type="entry name" value="PPTHIESTRASE"/>
</dbReference>
<reference evidence="9 10" key="1">
    <citation type="journal article" date="2016" name="Proc. Natl. Acad. Sci. U.S.A.">
        <title>Lipid metabolic changes in an early divergent fungus govern the establishment of a mutualistic symbiosis with endobacteria.</title>
        <authorList>
            <person name="Lastovetsky O.A."/>
            <person name="Gaspar M.L."/>
            <person name="Mondo S.J."/>
            <person name="LaButti K.M."/>
            <person name="Sandor L."/>
            <person name="Grigoriev I.V."/>
            <person name="Henry S.A."/>
            <person name="Pawlowska T.E."/>
        </authorList>
    </citation>
    <scope>NUCLEOTIDE SEQUENCE [LARGE SCALE GENOMIC DNA]</scope>
    <source>
        <strain evidence="9 10">ATCC 11559</strain>
    </source>
</reference>
<evidence type="ECO:0000256" key="8">
    <source>
        <dbReference type="SAM" id="SignalP"/>
    </source>
</evidence>
<dbReference type="OMA" id="KFVMVMF"/>
<evidence type="ECO:0000313" key="9">
    <source>
        <dbReference type="EMBL" id="ORE14749.1"/>
    </source>
</evidence>
<dbReference type="InterPro" id="IPR029058">
    <property type="entry name" value="AB_hydrolase_fold"/>
</dbReference>
<evidence type="ECO:0000256" key="7">
    <source>
        <dbReference type="ARBA" id="ARBA00031934"/>
    </source>
</evidence>
<evidence type="ECO:0000313" key="10">
    <source>
        <dbReference type="Proteomes" id="UP000242381"/>
    </source>
</evidence>
<dbReference type="AlphaFoldDB" id="A0A1X0RRX8"/>
<feature type="signal peptide" evidence="8">
    <location>
        <begin position="1"/>
        <end position="16"/>
    </location>
</feature>
<keyword evidence="3 8" id="KW-0732">Signal</keyword>
<evidence type="ECO:0000256" key="4">
    <source>
        <dbReference type="ARBA" id="ARBA00022801"/>
    </source>
</evidence>
<name>A0A1X0RRX8_RHIZD</name>
<accession>A0A1X0RRX8</accession>
<proteinExistence type="predicted"/>
<sequence>MLFLCVFYLLCASAYAYRPVVIWHGMGDTCCSEDSMGRMTVLLHKYLGNDTFVHSVRLAESADEDRKASYFGQINLQVDNVCQELATIPELQNGYNAIGFSQGGLLLRTLLQRCNLPRMHRLITFGSPHGGVSDIPNCMNQIDPFCGMMRFLVRSGAYSEYAQKTIIPTQYYRDPLSLLGKYLSNLIYNNEVYNNEIDYTTKCSFLPYNNNELQHKDSLKYKENMVSLEKLILIRFVQEEIVKPAHSAWFWILNENAGLVPLEDQALYVYDWLGLRELNETGRLEFLVAPGRHMQ</sequence>
<evidence type="ECO:0000256" key="2">
    <source>
        <dbReference type="ARBA" id="ARBA00014212"/>
    </source>
</evidence>
<protein>
    <recommendedName>
        <fullName evidence="2">Palmitoyl-protein thioesterase 1</fullName>
        <ecNumber evidence="1">3.1.2.22</ecNumber>
    </recommendedName>
    <alternativeName>
        <fullName evidence="7">Palmitoyl-protein hydrolase 1</fullName>
    </alternativeName>
</protein>
<keyword evidence="6" id="KW-0325">Glycoprotein</keyword>
<dbReference type="InterPro" id="IPR002472">
    <property type="entry name" value="Palm_thioest"/>
</dbReference>
<evidence type="ECO:0000256" key="3">
    <source>
        <dbReference type="ARBA" id="ARBA00022729"/>
    </source>
</evidence>
<dbReference type="PANTHER" id="PTHR11247">
    <property type="entry name" value="PALMITOYL-PROTEIN THIOESTERASE/DOLICHYLDIPHOSPHATASE 1"/>
    <property type="match status" value="1"/>
</dbReference>
<keyword evidence="5" id="KW-1015">Disulfide bond</keyword>
<dbReference type="GO" id="GO:0008474">
    <property type="term" value="F:palmitoyl-(protein) hydrolase activity"/>
    <property type="evidence" value="ECO:0007669"/>
    <property type="project" value="UniProtKB-EC"/>
</dbReference>